<accession>A0ABV6MHW6</accession>
<dbReference type="InterPro" id="IPR023606">
    <property type="entry name" value="CoA-Trfase_III_dom_1_sf"/>
</dbReference>
<proteinExistence type="predicted"/>
<evidence type="ECO:0000313" key="4">
    <source>
        <dbReference type="Proteomes" id="UP001589867"/>
    </source>
</evidence>
<dbReference type="RefSeq" id="WP_377262790.1">
    <property type="nucleotide sequence ID" value="NZ_JBHLUH010000105.1"/>
</dbReference>
<keyword evidence="1 3" id="KW-0808">Transferase</keyword>
<dbReference type="PANTHER" id="PTHR48207:SF3">
    <property type="entry name" value="SUCCINATE--HYDROXYMETHYLGLUTARATE COA-TRANSFERASE"/>
    <property type="match status" value="1"/>
</dbReference>
<dbReference type="PANTHER" id="PTHR48207">
    <property type="entry name" value="SUCCINATE--HYDROXYMETHYLGLUTARATE COA-TRANSFERASE"/>
    <property type="match status" value="1"/>
</dbReference>
<reference evidence="3 4" key="1">
    <citation type="submission" date="2024-09" db="EMBL/GenBank/DDBJ databases">
        <authorList>
            <person name="Sun Q."/>
            <person name="Mori K."/>
        </authorList>
    </citation>
    <scope>NUCLEOTIDE SEQUENCE [LARGE SCALE GENOMIC DNA]</scope>
    <source>
        <strain evidence="3 4">TBRC 3947</strain>
    </source>
</reference>
<feature type="region of interest" description="Disordered" evidence="2">
    <location>
        <begin position="393"/>
        <end position="416"/>
    </location>
</feature>
<dbReference type="Proteomes" id="UP001589867">
    <property type="component" value="Unassembled WGS sequence"/>
</dbReference>
<keyword evidence="4" id="KW-1185">Reference proteome</keyword>
<dbReference type="Pfam" id="PF02515">
    <property type="entry name" value="CoA_transf_3"/>
    <property type="match status" value="1"/>
</dbReference>
<dbReference type="GO" id="GO:0016740">
    <property type="term" value="F:transferase activity"/>
    <property type="evidence" value="ECO:0007669"/>
    <property type="project" value="UniProtKB-KW"/>
</dbReference>
<comment type="caution">
    <text evidence="3">The sequence shown here is derived from an EMBL/GenBank/DDBJ whole genome shotgun (WGS) entry which is preliminary data.</text>
</comment>
<dbReference type="InterPro" id="IPR044855">
    <property type="entry name" value="CoA-Trfase_III_dom3_sf"/>
</dbReference>
<dbReference type="SUPFAM" id="SSF89796">
    <property type="entry name" value="CoA-transferase family III (CaiB/BaiF)"/>
    <property type="match status" value="1"/>
</dbReference>
<dbReference type="InterPro" id="IPR050483">
    <property type="entry name" value="CoA-transferase_III_domain"/>
</dbReference>
<dbReference type="Gene3D" id="3.40.50.10540">
    <property type="entry name" value="Crotonobetainyl-coa:carnitine coa-transferase, domain 1"/>
    <property type="match status" value="1"/>
</dbReference>
<dbReference type="Gene3D" id="3.30.1540.10">
    <property type="entry name" value="formyl-coa transferase, domain 3"/>
    <property type="match status" value="1"/>
</dbReference>
<organism evidence="3 4">
    <name type="scientific">Phytohabitans kaempferiae</name>
    <dbReference type="NCBI Taxonomy" id="1620943"/>
    <lineage>
        <taxon>Bacteria</taxon>
        <taxon>Bacillati</taxon>
        <taxon>Actinomycetota</taxon>
        <taxon>Actinomycetes</taxon>
        <taxon>Micromonosporales</taxon>
        <taxon>Micromonosporaceae</taxon>
    </lineage>
</organism>
<evidence type="ECO:0000256" key="1">
    <source>
        <dbReference type="ARBA" id="ARBA00022679"/>
    </source>
</evidence>
<name>A0ABV6MHW6_9ACTN</name>
<dbReference type="EMBL" id="JBHLUH010000105">
    <property type="protein sequence ID" value="MFC0534204.1"/>
    <property type="molecule type" value="Genomic_DNA"/>
</dbReference>
<evidence type="ECO:0000256" key="2">
    <source>
        <dbReference type="SAM" id="MobiDB-lite"/>
    </source>
</evidence>
<protein>
    <submittedName>
        <fullName evidence="3">CaiB/BaiF CoA transferase family protein</fullName>
    </submittedName>
</protein>
<evidence type="ECO:0000313" key="3">
    <source>
        <dbReference type="EMBL" id="MFC0534204.1"/>
    </source>
</evidence>
<dbReference type="InterPro" id="IPR003673">
    <property type="entry name" value="CoA-Trfase_fam_III"/>
</dbReference>
<sequence>MSRGGMLDGCTVLDMSTLFAAPLAATLLADHGADVIKIEHPRGDDLRHWGPRKDGHALWWKVVNRNKRNLAIDLHHPAGQEVVRRLAGTADVLISNFRPGRLDAWGLGWSVLHELNPRLILAEVTGFGQRGPYSGLPGFGTLAESMSGFAAVSGEQDGPPLLPPFGLADGIAGVTTAFAVAGALWARERSGVGVRIDTALYEPLMWIVGSHLVEYDQLGIVQERMGNKVPQIVPRNAYRTSDNQWVALSGAAQAVTARLFAIVGRPDMVEDSRFATNAARLRHRDEIDSILGKWIGERTQQEVVTALRQGDVAIAPIYDATHILADSHFRDRGSIVQVADDDLGMLQMQGVFPVVDGRPGSVRWSGNSHIGADTTSILSGLGYSDAEIQAMHGQGAVAGSRPPASQEGEGRDDADR</sequence>
<gene>
    <name evidence="3" type="ORF">ACFFIA_42120</name>
</gene>